<sequence length="86" mass="9244">MLDTGISCACFAAAASAGDQMQRVRKAGHTATHVPLCLHRNSVAEQRPFHSIVTPKSFDCYSSVTPLSCCANVVLHRMGQHSPMMA</sequence>
<dbReference type="Proteomes" id="UP000435112">
    <property type="component" value="Unassembled WGS sequence"/>
</dbReference>
<dbReference type="EMBL" id="QXFU01000155">
    <property type="protein sequence ID" value="KAE9042106.1"/>
    <property type="molecule type" value="Genomic_DNA"/>
</dbReference>
<dbReference type="EMBL" id="QXFV01000147">
    <property type="protein sequence ID" value="KAE9048412.1"/>
    <property type="molecule type" value="Genomic_DNA"/>
</dbReference>
<evidence type="ECO:0000313" key="2">
    <source>
        <dbReference type="EMBL" id="KAE9048412.1"/>
    </source>
</evidence>
<name>A0A6A3NIT4_9STRA</name>
<protein>
    <submittedName>
        <fullName evidence="1">Uncharacterized protein</fullName>
    </submittedName>
</protein>
<proteinExistence type="predicted"/>
<evidence type="ECO:0000313" key="6">
    <source>
        <dbReference type="Proteomes" id="UP000435112"/>
    </source>
</evidence>
<dbReference type="AlphaFoldDB" id="A0A6A3NIT4"/>
<dbReference type="Proteomes" id="UP000434957">
    <property type="component" value="Unassembled WGS sequence"/>
</dbReference>
<keyword evidence="5" id="KW-1185">Reference proteome</keyword>
<evidence type="ECO:0000313" key="5">
    <source>
        <dbReference type="Proteomes" id="UP000434957"/>
    </source>
</evidence>
<evidence type="ECO:0000313" key="4">
    <source>
        <dbReference type="Proteomes" id="UP000429607"/>
    </source>
</evidence>
<evidence type="ECO:0000313" key="1">
    <source>
        <dbReference type="EMBL" id="KAE9042106.1"/>
    </source>
</evidence>
<accession>A0A6A3NIT4</accession>
<dbReference type="EMBL" id="QXFT01002309">
    <property type="protein sequence ID" value="KAE9300315.1"/>
    <property type="molecule type" value="Genomic_DNA"/>
</dbReference>
<dbReference type="Proteomes" id="UP000429607">
    <property type="component" value="Unassembled WGS sequence"/>
</dbReference>
<comment type="caution">
    <text evidence="1">The sequence shown here is derived from an EMBL/GenBank/DDBJ whole genome shotgun (WGS) entry which is preliminary data.</text>
</comment>
<evidence type="ECO:0000313" key="3">
    <source>
        <dbReference type="EMBL" id="KAE9300315.1"/>
    </source>
</evidence>
<organism evidence="1 6">
    <name type="scientific">Phytophthora rubi</name>
    <dbReference type="NCBI Taxonomy" id="129364"/>
    <lineage>
        <taxon>Eukaryota</taxon>
        <taxon>Sar</taxon>
        <taxon>Stramenopiles</taxon>
        <taxon>Oomycota</taxon>
        <taxon>Peronosporomycetes</taxon>
        <taxon>Peronosporales</taxon>
        <taxon>Peronosporaceae</taxon>
        <taxon>Phytophthora</taxon>
    </lineage>
</organism>
<gene>
    <name evidence="2" type="ORF">PR001_g3813</name>
    <name evidence="1" type="ORF">PR002_g4086</name>
    <name evidence="3" type="ORF">PR003_g22776</name>
</gene>
<reference evidence="4 6" key="1">
    <citation type="submission" date="2018-09" db="EMBL/GenBank/DDBJ databases">
        <title>Genomic investigation of the strawberry pathogen Phytophthora fragariae indicates pathogenicity is determined by transcriptional variation in three key races.</title>
        <authorList>
            <person name="Adams T.M."/>
            <person name="Armitage A.D."/>
            <person name="Sobczyk M.K."/>
            <person name="Bates H.J."/>
            <person name="Dunwell J.M."/>
            <person name="Nellist C.F."/>
            <person name="Harrison R.J."/>
        </authorList>
    </citation>
    <scope>NUCLEOTIDE SEQUENCE [LARGE SCALE GENOMIC DNA]</scope>
    <source>
        <strain evidence="2 4">SCRP249</strain>
        <strain evidence="1 6">SCRP324</strain>
        <strain evidence="3 5">SCRP333</strain>
    </source>
</reference>